<evidence type="ECO:0000313" key="1">
    <source>
        <dbReference type="EMBL" id="KAJ2812797.1"/>
    </source>
</evidence>
<organism evidence="1 2">
    <name type="scientific">Coemansia furcata</name>
    <dbReference type="NCBI Taxonomy" id="417177"/>
    <lineage>
        <taxon>Eukaryota</taxon>
        <taxon>Fungi</taxon>
        <taxon>Fungi incertae sedis</taxon>
        <taxon>Zoopagomycota</taxon>
        <taxon>Kickxellomycotina</taxon>
        <taxon>Kickxellomycetes</taxon>
        <taxon>Kickxellales</taxon>
        <taxon>Kickxellaceae</taxon>
        <taxon>Coemansia</taxon>
    </lineage>
</organism>
<evidence type="ECO:0000313" key="2">
    <source>
        <dbReference type="Proteomes" id="UP001140096"/>
    </source>
</evidence>
<dbReference type="EMBL" id="JANBUP010000155">
    <property type="protein sequence ID" value="KAJ2812797.1"/>
    <property type="molecule type" value="Genomic_DNA"/>
</dbReference>
<accession>A0ACC1LQ88</accession>
<name>A0ACC1LQ88_9FUNG</name>
<comment type="caution">
    <text evidence="1">The sequence shown here is derived from an EMBL/GenBank/DDBJ whole genome shotgun (WGS) entry which is preliminary data.</text>
</comment>
<proteinExistence type="predicted"/>
<gene>
    <name evidence="1" type="ORF">H4S07_001142</name>
</gene>
<reference evidence="1" key="1">
    <citation type="submission" date="2022-07" db="EMBL/GenBank/DDBJ databases">
        <title>Phylogenomic reconstructions and comparative analyses of Kickxellomycotina fungi.</title>
        <authorList>
            <person name="Reynolds N.K."/>
            <person name="Stajich J.E."/>
            <person name="Barry K."/>
            <person name="Grigoriev I.V."/>
            <person name="Crous P."/>
            <person name="Smith M.E."/>
        </authorList>
    </citation>
    <scope>NUCLEOTIDE SEQUENCE</scope>
    <source>
        <strain evidence="1">CBS 102833</strain>
    </source>
</reference>
<keyword evidence="2" id="KW-1185">Reference proteome</keyword>
<dbReference type="Proteomes" id="UP001140096">
    <property type="component" value="Unassembled WGS sequence"/>
</dbReference>
<sequence>DGLSRSLTSQPDKQPIYPTLPQATLQSDMTIPDVEIIEEVPEPTDPTELSANPHTMESTSDIDDLADTFGNLSISVLTAPTTNAEKMEVQLLHDNAMMPHKAHENDAGFDVHCMGNFTLEP</sequence>
<feature type="non-terminal residue" evidence="1">
    <location>
        <position position="1"/>
    </location>
</feature>
<protein>
    <submittedName>
        <fullName evidence="1">Uncharacterized protein</fullName>
    </submittedName>
</protein>